<name>A0A3S9QK46_9ACTO</name>
<dbReference type="AlphaFoldDB" id="A0A3S9QK46"/>
<evidence type="ECO:0000256" key="1">
    <source>
        <dbReference type="ARBA" id="ARBA00023295"/>
    </source>
</evidence>
<keyword evidence="2" id="KW-0119">Carbohydrate metabolism</keyword>
<dbReference type="InterPro" id="IPR036116">
    <property type="entry name" value="FN3_sf"/>
</dbReference>
<keyword evidence="2" id="KW-0624">Polysaccharide degradation</keyword>
<feature type="domain" description="Fibronectin type-III" evidence="3">
    <location>
        <begin position="125"/>
        <end position="222"/>
    </location>
</feature>
<dbReference type="Gene3D" id="2.60.40.10">
    <property type="entry name" value="Immunoglobulins"/>
    <property type="match status" value="2"/>
</dbReference>
<dbReference type="SUPFAM" id="SSF49265">
    <property type="entry name" value="Fibronectin type III"/>
    <property type="match status" value="2"/>
</dbReference>
<dbReference type="CDD" id="cd00063">
    <property type="entry name" value="FN3"/>
    <property type="match status" value="1"/>
</dbReference>
<dbReference type="GO" id="GO:0016798">
    <property type="term" value="F:hydrolase activity, acting on glycosyl bonds"/>
    <property type="evidence" value="ECO:0007669"/>
    <property type="project" value="UniProtKB-KW"/>
</dbReference>
<evidence type="ECO:0000259" key="3">
    <source>
        <dbReference type="PROSITE" id="PS50853"/>
    </source>
</evidence>
<evidence type="ECO:0000313" key="5">
    <source>
        <dbReference type="Proteomes" id="UP000275951"/>
    </source>
</evidence>
<evidence type="ECO:0000256" key="2">
    <source>
        <dbReference type="ARBA" id="ARBA00023326"/>
    </source>
</evidence>
<dbReference type="SMART" id="SM00060">
    <property type="entry name" value="FN3"/>
    <property type="match status" value="3"/>
</dbReference>
<proteinExistence type="predicted"/>
<protein>
    <recommendedName>
        <fullName evidence="3">Fibronectin type-III domain-containing protein</fullName>
    </recommendedName>
</protein>
<dbReference type="InterPro" id="IPR013783">
    <property type="entry name" value="Ig-like_fold"/>
</dbReference>
<accession>A0A3S9QK46</accession>
<dbReference type="GO" id="GO:0000272">
    <property type="term" value="P:polysaccharide catabolic process"/>
    <property type="evidence" value="ECO:0007669"/>
    <property type="project" value="UniProtKB-KW"/>
</dbReference>
<dbReference type="Proteomes" id="UP000275951">
    <property type="component" value="Chromosome"/>
</dbReference>
<dbReference type="RefSeq" id="WP_126919894.1">
    <property type="nucleotide sequence ID" value="NZ_CP033905.1"/>
</dbReference>
<reference evidence="4 5" key="1">
    <citation type="submission" date="2018-11" db="EMBL/GenBank/DDBJ databases">
        <title>Multidrug-resistant genes are associated with an 42-kb island TGI1 carrying a complex class 1 integron in a Trueperella pyogenes.</title>
        <authorList>
            <person name="Dong W."/>
        </authorList>
    </citation>
    <scope>NUCLEOTIDE SEQUENCE [LARGE SCALE GENOMIC DNA]</scope>
    <source>
        <strain evidence="4 5">TP4</strain>
    </source>
</reference>
<evidence type="ECO:0000313" key="4">
    <source>
        <dbReference type="EMBL" id="AZR06378.1"/>
    </source>
</evidence>
<keyword evidence="1" id="KW-0326">Glycosidase</keyword>
<sequence>MAIQWGPTVSGSNGVKSALGIQFWGTEHGSPVRAEIWLWTNGFVADNYNTLTVSGSHSYSGSVSVNIGRGGDTIKLTEIDVEYPATYGQARSGSVSASLTNFAGGAPTVSASWTVEAKPYSAPRPVMDLTAVRQTNDTIRVSWVGDYDSWQGAQPVWTYWVGRQTDGVGEWVNVATLSWDTTSWTDTSTEPGHSYAYQVYAGNTTGRDSGAEQWSAVETSNVVYTAPLAPGNATAVKRGADVIVSWVNRQAYGSPQFEVGEGEQTLTPRPIFGRSFTVSAPSAQTTHTYWVRAVLDGVVSEKTYTNRVQLAAAPYAPTMLTSGWAEQAKPVMVTWEHNPADGSAQSSYQVRHRVYGSSSWTELDRQYSSTSSAQLDSSLATGAIEWSVRTWGQDSSKAGAWSSPALIQFEKAPTVTITAPSGTVTTDTATVEATISGVAGAFSWEVTWSAPGAPERKKTGYGTGSVFTTLIDGLQNGKTYTVAVRARAHIWGPKVTRQVKVVYASPPAAPLKALPDLGRGSVALTPSVGAPGYGEPAVERIDIQRLDGDTWVTIAADVAAGSAIVDPVPPLGVRVEYRAVTFAATGTSTHGAPVVADLERTTGFHLNWGRNWGNHLVLKYNPVMSEAPTLVYQAMHHFAGRTRPVAIVGTERSMVRSFSAAIMPEDTIMVDTVRELAYVGALVQVRSAYQQLTTTGVISGVKIDIPTGGAIRVSFTHEEAD</sequence>
<organism evidence="4 5">
    <name type="scientific">Trueperella pyogenes</name>
    <dbReference type="NCBI Taxonomy" id="1661"/>
    <lineage>
        <taxon>Bacteria</taxon>
        <taxon>Bacillati</taxon>
        <taxon>Actinomycetota</taxon>
        <taxon>Actinomycetes</taxon>
        <taxon>Actinomycetales</taxon>
        <taxon>Actinomycetaceae</taxon>
        <taxon>Trueperella</taxon>
    </lineage>
</organism>
<dbReference type="InterPro" id="IPR003961">
    <property type="entry name" value="FN3_dom"/>
</dbReference>
<dbReference type="EMBL" id="CP033905">
    <property type="protein sequence ID" value="AZR06378.1"/>
    <property type="molecule type" value="Genomic_DNA"/>
</dbReference>
<gene>
    <name evidence="4" type="ORF">EBQ10_03095</name>
</gene>
<dbReference type="PROSITE" id="PS50853">
    <property type="entry name" value="FN3"/>
    <property type="match status" value="1"/>
</dbReference>
<keyword evidence="1" id="KW-0378">Hydrolase</keyword>